<comment type="caution">
    <text evidence="3">The sequence shown here is derived from an EMBL/GenBank/DDBJ whole genome shotgun (WGS) entry which is preliminary data.</text>
</comment>
<evidence type="ECO:0000313" key="3">
    <source>
        <dbReference type="EMBL" id="MBW4548466.1"/>
    </source>
</evidence>
<dbReference type="Pfam" id="PF08239">
    <property type="entry name" value="SH3_3"/>
    <property type="match status" value="1"/>
</dbReference>
<evidence type="ECO:0000259" key="2">
    <source>
        <dbReference type="Pfam" id="PF08239"/>
    </source>
</evidence>
<reference evidence="3" key="1">
    <citation type="submission" date="2021-05" db="EMBL/GenBank/DDBJ databases">
        <authorList>
            <person name="Pietrasiak N."/>
            <person name="Ward R."/>
            <person name="Stajich J.E."/>
            <person name="Kurbessoian T."/>
        </authorList>
    </citation>
    <scope>NUCLEOTIDE SEQUENCE</scope>
    <source>
        <strain evidence="3">CPER-KK1</strain>
    </source>
</reference>
<organism evidence="3 4">
    <name type="scientific">Symplocastrum torsivum CPER-KK1</name>
    <dbReference type="NCBI Taxonomy" id="450513"/>
    <lineage>
        <taxon>Bacteria</taxon>
        <taxon>Bacillati</taxon>
        <taxon>Cyanobacteriota</taxon>
        <taxon>Cyanophyceae</taxon>
        <taxon>Oscillatoriophycideae</taxon>
        <taxon>Oscillatoriales</taxon>
        <taxon>Microcoleaceae</taxon>
        <taxon>Symplocastrum</taxon>
    </lineage>
</organism>
<feature type="region of interest" description="Disordered" evidence="1">
    <location>
        <begin position="21"/>
        <end position="65"/>
    </location>
</feature>
<name>A0A951PRJ5_9CYAN</name>
<dbReference type="PROSITE" id="PS51257">
    <property type="entry name" value="PROKAR_LIPOPROTEIN"/>
    <property type="match status" value="1"/>
</dbReference>
<evidence type="ECO:0000313" key="4">
    <source>
        <dbReference type="Proteomes" id="UP000753908"/>
    </source>
</evidence>
<dbReference type="EMBL" id="JAHHIF010000062">
    <property type="protein sequence ID" value="MBW4548466.1"/>
    <property type="molecule type" value="Genomic_DNA"/>
</dbReference>
<sequence>MKSCWLITALLTAITGCRQQPQGLEVSPSSPTSNPTPDASISIATERENQPSASISPSPTPIPQSTTEAILIATDTNAQINLRSAPSVTSKRLGYALADERVQVIKQAASTDGDRYTWYQVRFPRSGAIAWIREDFVRLKTSQIPSASPTPP</sequence>
<dbReference type="Gene3D" id="2.30.30.40">
    <property type="entry name" value="SH3 Domains"/>
    <property type="match status" value="1"/>
</dbReference>
<dbReference type="Proteomes" id="UP000753908">
    <property type="component" value="Unassembled WGS sequence"/>
</dbReference>
<protein>
    <submittedName>
        <fullName evidence="3">SH3 domain-containing protein</fullName>
    </submittedName>
</protein>
<gene>
    <name evidence="3" type="ORF">KME25_29110</name>
</gene>
<evidence type="ECO:0000256" key="1">
    <source>
        <dbReference type="SAM" id="MobiDB-lite"/>
    </source>
</evidence>
<dbReference type="InterPro" id="IPR003646">
    <property type="entry name" value="SH3-like_bac-type"/>
</dbReference>
<reference evidence="3" key="2">
    <citation type="journal article" date="2022" name="Microbiol. Resour. Announc.">
        <title>Metagenome Sequencing to Explore Phylogenomics of Terrestrial Cyanobacteria.</title>
        <authorList>
            <person name="Ward R.D."/>
            <person name="Stajich J.E."/>
            <person name="Johansen J.R."/>
            <person name="Huntemann M."/>
            <person name="Clum A."/>
            <person name="Foster B."/>
            <person name="Foster B."/>
            <person name="Roux S."/>
            <person name="Palaniappan K."/>
            <person name="Varghese N."/>
            <person name="Mukherjee S."/>
            <person name="Reddy T.B.K."/>
            <person name="Daum C."/>
            <person name="Copeland A."/>
            <person name="Chen I.A."/>
            <person name="Ivanova N.N."/>
            <person name="Kyrpides N.C."/>
            <person name="Shapiro N."/>
            <person name="Eloe-Fadrosh E.A."/>
            <person name="Pietrasiak N."/>
        </authorList>
    </citation>
    <scope>NUCLEOTIDE SEQUENCE</scope>
    <source>
        <strain evidence="3">CPER-KK1</strain>
    </source>
</reference>
<proteinExistence type="predicted"/>
<accession>A0A951PRJ5</accession>
<dbReference type="AlphaFoldDB" id="A0A951PRJ5"/>
<feature type="domain" description="SH3b" evidence="2">
    <location>
        <begin position="80"/>
        <end position="137"/>
    </location>
</feature>
<feature type="compositionally biased region" description="Low complexity" evidence="1">
    <location>
        <begin position="27"/>
        <end position="37"/>
    </location>
</feature>
<feature type="compositionally biased region" description="Low complexity" evidence="1">
    <location>
        <begin position="50"/>
        <end position="65"/>
    </location>
</feature>